<dbReference type="Pfam" id="PF00145">
    <property type="entry name" value="DNA_methylase"/>
    <property type="match status" value="1"/>
</dbReference>
<dbReference type="OrthoDB" id="32195at2"/>
<dbReference type="InterPro" id="IPR031303">
    <property type="entry name" value="C5_meth_CS"/>
</dbReference>
<evidence type="ECO:0000256" key="1">
    <source>
        <dbReference type="PROSITE-ProRule" id="PRU01016"/>
    </source>
</evidence>
<keyword evidence="4" id="KW-1185">Reference proteome</keyword>
<organism evidence="3 4">
    <name type="scientific">Capsulimonas corticalis</name>
    <dbReference type="NCBI Taxonomy" id="2219043"/>
    <lineage>
        <taxon>Bacteria</taxon>
        <taxon>Bacillati</taxon>
        <taxon>Armatimonadota</taxon>
        <taxon>Armatimonadia</taxon>
        <taxon>Capsulimonadales</taxon>
        <taxon>Capsulimonadaceae</taxon>
        <taxon>Capsulimonas</taxon>
    </lineage>
</organism>
<dbReference type="GO" id="GO:0032259">
    <property type="term" value="P:methylation"/>
    <property type="evidence" value="ECO:0007669"/>
    <property type="project" value="UniProtKB-KW"/>
</dbReference>
<comment type="similarity">
    <text evidence="1 2">Belongs to the class I-like SAM-binding methyltransferase superfamily. C5-methyltransferase family.</text>
</comment>
<dbReference type="Proteomes" id="UP000287394">
    <property type="component" value="Chromosome"/>
</dbReference>
<dbReference type="SUPFAM" id="SSF53335">
    <property type="entry name" value="S-adenosyl-L-methionine-dependent methyltransferases"/>
    <property type="match status" value="1"/>
</dbReference>
<dbReference type="AlphaFoldDB" id="A0A402D480"/>
<dbReference type="FunCoup" id="A0A402D480">
    <property type="interactions" value="35"/>
</dbReference>
<dbReference type="Gene3D" id="3.40.50.150">
    <property type="entry name" value="Vaccinia Virus protein VP39"/>
    <property type="match status" value="1"/>
</dbReference>
<keyword evidence="1" id="KW-0949">S-adenosyl-L-methionine</keyword>
<name>A0A402D480_9BACT</name>
<dbReference type="InterPro" id="IPR001525">
    <property type="entry name" value="C5_MeTfrase"/>
</dbReference>
<dbReference type="PROSITE" id="PS51679">
    <property type="entry name" value="SAM_MT_C5"/>
    <property type="match status" value="1"/>
</dbReference>
<feature type="active site" evidence="1">
    <location>
        <position position="83"/>
    </location>
</feature>
<dbReference type="EMBL" id="AP025739">
    <property type="protein sequence ID" value="BDI29203.1"/>
    <property type="molecule type" value="Genomic_DNA"/>
</dbReference>
<dbReference type="KEGG" id="ccot:CCAX7_12540"/>
<proteinExistence type="inferred from homology"/>
<keyword evidence="1 3" id="KW-0489">Methyltransferase</keyword>
<dbReference type="PRINTS" id="PR00105">
    <property type="entry name" value="C5METTRFRASE"/>
</dbReference>
<evidence type="ECO:0000256" key="2">
    <source>
        <dbReference type="RuleBase" id="RU000416"/>
    </source>
</evidence>
<protein>
    <submittedName>
        <fullName evidence="3">Cytosine-specific methyltransferase</fullName>
    </submittedName>
</protein>
<evidence type="ECO:0000313" key="3">
    <source>
        <dbReference type="EMBL" id="BDI29203.1"/>
    </source>
</evidence>
<dbReference type="PROSITE" id="PS00095">
    <property type="entry name" value="C5_MTASE_2"/>
    <property type="match status" value="1"/>
</dbReference>
<gene>
    <name evidence="3" type="ORF">CCAX7_12540</name>
</gene>
<dbReference type="NCBIfam" id="TIGR00675">
    <property type="entry name" value="dcm"/>
    <property type="match status" value="1"/>
</dbReference>
<evidence type="ECO:0000313" key="4">
    <source>
        <dbReference type="Proteomes" id="UP000287394"/>
    </source>
</evidence>
<keyword evidence="1" id="KW-0808">Transferase</keyword>
<dbReference type="PANTHER" id="PTHR10629:SF52">
    <property type="entry name" value="DNA (CYTOSINE-5)-METHYLTRANSFERASE 1"/>
    <property type="match status" value="1"/>
</dbReference>
<dbReference type="Gene3D" id="3.90.120.10">
    <property type="entry name" value="DNA Methylase, subunit A, domain 2"/>
    <property type="match status" value="1"/>
</dbReference>
<dbReference type="PANTHER" id="PTHR10629">
    <property type="entry name" value="CYTOSINE-SPECIFIC METHYLTRANSFERASE"/>
    <property type="match status" value="1"/>
</dbReference>
<sequence length="462" mass="51065">MMRPIAVDLFAGAGGMSLGFEQAGFDILAAVEHDPVHCATHEYNFPDCAIICKSVTTTTGLEIRENSDIGNADIDVVFGGPPCQGVSLMGKRALDDPRNELMLHFVRLVAELNPKYFVMENVKGLTIGKHKGILTEVITQLQASGYEVEADYKVLNAAEYGVPQDRRRLFLFGCRRGFQLPKYPLPVTRSAVPSNQLKLNGMELPVGPTVWDAIQDLPEAENYPQLLDRDWVTAPHGKPSNYAAPLRWQTDPQNYSYERLYHPELLTSSMRTVHTNLSIDRFSAAPPGTIEPISRFPKLSPTGICNTLRAGTGADRGAYTSPRPIHPTTPRCITVREAARLHSYPDWFRFHFTKWHGFRQIGNSVPPNLARAVGSSIISALNIQPQKPMGIVLPGDLKLLGFTLSEAANYYGTDRKAMGSRTRISNNPNKLQSKLQELDSTGPTLNAQKFSNDNLIPIMAIA</sequence>
<dbReference type="GO" id="GO:0008168">
    <property type="term" value="F:methyltransferase activity"/>
    <property type="evidence" value="ECO:0007669"/>
    <property type="project" value="UniProtKB-KW"/>
</dbReference>
<dbReference type="InterPro" id="IPR029063">
    <property type="entry name" value="SAM-dependent_MTases_sf"/>
</dbReference>
<accession>A0A402D480</accession>
<dbReference type="REBASE" id="622450">
    <property type="entry name" value="M.CcoAX7ORF12540P"/>
</dbReference>
<reference evidence="3 4" key="1">
    <citation type="journal article" date="2019" name="Int. J. Syst. Evol. Microbiol.">
        <title>Capsulimonas corticalis gen. nov., sp. nov., an aerobic capsulated bacterium, of a novel bacterial order, Capsulimonadales ord. nov., of the class Armatimonadia of the phylum Armatimonadetes.</title>
        <authorList>
            <person name="Li J."/>
            <person name="Kudo C."/>
            <person name="Tonouchi A."/>
        </authorList>
    </citation>
    <scope>NUCLEOTIDE SEQUENCE [LARGE SCALE GENOMIC DNA]</scope>
    <source>
        <strain evidence="3 4">AX-7</strain>
    </source>
</reference>
<dbReference type="InterPro" id="IPR050390">
    <property type="entry name" value="C5-Methyltransferase"/>
</dbReference>
<dbReference type="RefSeq" id="WP_119324350.1">
    <property type="nucleotide sequence ID" value="NZ_AP025739.1"/>
</dbReference>